<protein>
    <recommendedName>
        <fullName evidence="3">Lipoprotein</fullName>
    </recommendedName>
</protein>
<reference evidence="1" key="1">
    <citation type="submission" date="2020-10" db="EMBL/GenBank/DDBJ databases">
        <title>Mucilaginibacter mali sp. nov., isolated from rhizosphere soil of apple orchard.</title>
        <authorList>
            <person name="Lee J.-S."/>
            <person name="Kim H.S."/>
            <person name="Kim J.-S."/>
        </authorList>
    </citation>
    <scope>NUCLEOTIDE SEQUENCE</scope>
    <source>
        <strain evidence="1">KCTC 22746</strain>
    </source>
</reference>
<evidence type="ECO:0000313" key="2">
    <source>
        <dbReference type="Proteomes" id="UP000622475"/>
    </source>
</evidence>
<name>A0A929KWN4_9SPHI</name>
<proteinExistence type="predicted"/>
<organism evidence="1 2">
    <name type="scientific">Mucilaginibacter myungsuensis</name>
    <dbReference type="NCBI Taxonomy" id="649104"/>
    <lineage>
        <taxon>Bacteria</taxon>
        <taxon>Pseudomonadati</taxon>
        <taxon>Bacteroidota</taxon>
        <taxon>Sphingobacteriia</taxon>
        <taxon>Sphingobacteriales</taxon>
        <taxon>Sphingobacteriaceae</taxon>
        <taxon>Mucilaginibacter</taxon>
    </lineage>
</organism>
<sequence>MKRISILLLAIVALGACQTKVKSPGEDVSSITIKYTELDRPTMFRIACDRFDKYFPKPYTLNVVSKPAIDSVMAVLNTLERMEDEEPDVRAKILITDKSNKTDTVCVGVASLRYKQATYKTPEKLLVMIHQ</sequence>
<evidence type="ECO:0000313" key="1">
    <source>
        <dbReference type="EMBL" id="MBE9662547.1"/>
    </source>
</evidence>
<dbReference type="RefSeq" id="WP_194111765.1">
    <property type="nucleotide sequence ID" value="NZ_JADFFL010000004.1"/>
</dbReference>
<dbReference type="AlphaFoldDB" id="A0A929KWN4"/>
<keyword evidence="2" id="KW-1185">Reference proteome</keyword>
<dbReference type="Proteomes" id="UP000622475">
    <property type="component" value="Unassembled WGS sequence"/>
</dbReference>
<dbReference type="EMBL" id="JADFFL010000004">
    <property type="protein sequence ID" value="MBE9662547.1"/>
    <property type="molecule type" value="Genomic_DNA"/>
</dbReference>
<gene>
    <name evidence="1" type="ORF">IRJ16_11695</name>
</gene>
<comment type="caution">
    <text evidence="1">The sequence shown here is derived from an EMBL/GenBank/DDBJ whole genome shotgun (WGS) entry which is preliminary data.</text>
</comment>
<dbReference type="PROSITE" id="PS51257">
    <property type="entry name" value="PROKAR_LIPOPROTEIN"/>
    <property type="match status" value="1"/>
</dbReference>
<evidence type="ECO:0008006" key="3">
    <source>
        <dbReference type="Google" id="ProtNLM"/>
    </source>
</evidence>
<accession>A0A929KWN4</accession>